<evidence type="ECO:0000256" key="6">
    <source>
        <dbReference type="ARBA" id="ARBA00022840"/>
    </source>
</evidence>
<dbReference type="PANTHER" id="PTHR24096">
    <property type="entry name" value="LONG-CHAIN-FATTY-ACID--COA LIGASE"/>
    <property type="match status" value="1"/>
</dbReference>
<keyword evidence="16" id="KW-1185">Reference proteome</keyword>
<proteinExistence type="inferred from homology"/>
<dbReference type="EC" id="1.13.12.7" evidence="3"/>
<evidence type="ECO:0000256" key="4">
    <source>
        <dbReference type="ARBA" id="ARBA00019043"/>
    </source>
</evidence>
<dbReference type="InterPro" id="IPR020845">
    <property type="entry name" value="AMP-binding_CS"/>
</dbReference>
<evidence type="ECO:0000259" key="13">
    <source>
        <dbReference type="Pfam" id="PF00501"/>
    </source>
</evidence>
<evidence type="ECO:0000259" key="14">
    <source>
        <dbReference type="Pfam" id="PF13193"/>
    </source>
</evidence>
<comment type="similarity">
    <text evidence="2">Belongs to the ATP-dependent AMP-binding enzyme family.</text>
</comment>
<keyword evidence="7" id="KW-0560">Oxidoreductase</keyword>
<organism evidence="15 16">
    <name type="scientific">Parnassius mnemosyne</name>
    <name type="common">clouded apollo</name>
    <dbReference type="NCBI Taxonomy" id="213953"/>
    <lineage>
        <taxon>Eukaryota</taxon>
        <taxon>Metazoa</taxon>
        <taxon>Ecdysozoa</taxon>
        <taxon>Arthropoda</taxon>
        <taxon>Hexapoda</taxon>
        <taxon>Insecta</taxon>
        <taxon>Pterygota</taxon>
        <taxon>Neoptera</taxon>
        <taxon>Endopterygota</taxon>
        <taxon>Lepidoptera</taxon>
        <taxon>Glossata</taxon>
        <taxon>Ditrysia</taxon>
        <taxon>Papilionoidea</taxon>
        <taxon>Papilionidae</taxon>
        <taxon>Parnassiinae</taxon>
        <taxon>Parnassini</taxon>
        <taxon>Parnassius</taxon>
        <taxon>Driopa</taxon>
    </lineage>
</organism>
<evidence type="ECO:0000256" key="5">
    <source>
        <dbReference type="ARBA" id="ARBA00022741"/>
    </source>
</evidence>
<dbReference type="GO" id="GO:0005524">
    <property type="term" value="F:ATP binding"/>
    <property type="evidence" value="ECO:0007669"/>
    <property type="project" value="UniProtKB-KW"/>
</dbReference>
<keyword evidence="11" id="KW-0599">Photoprotein</keyword>
<dbReference type="GO" id="GO:0005777">
    <property type="term" value="C:peroxisome"/>
    <property type="evidence" value="ECO:0007669"/>
    <property type="project" value="UniProtKB-SubCell"/>
</dbReference>
<dbReference type="InterPro" id="IPR025110">
    <property type="entry name" value="AMP-bd_C"/>
</dbReference>
<dbReference type="GO" id="GO:0008218">
    <property type="term" value="P:bioluminescence"/>
    <property type="evidence" value="ECO:0007669"/>
    <property type="project" value="UniProtKB-KW"/>
</dbReference>
<accession>A0AAV1KHQ3</accession>
<dbReference type="GO" id="GO:0004497">
    <property type="term" value="F:monooxygenase activity"/>
    <property type="evidence" value="ECO:0007669"/>
    <property type="project" value="UniProtKB-KW"/>
</dbReference>
<sequence length="568" mass="62685">MASTLRRIGIQLIKKSKPLFLTQSVMLSDNKTEPNILKSVYNDIPSINSTVNDFIWQNLDRWPDKTAVVCAATGHGYTYAQTHRMSIAFAASLRTKLKLKNDDIVAIILPNVPEYPCTVLGVLEAGCIASMMNPAYTAHEFKRQLELIDCKAVITSKLSYPNVAEAIKTLKTKPPVILIDNDGIPENTIKFAEFVEDMSIDTDCLKSVQRNKRDVAILPFSSGTTGFAKGVVLTHESVVAINQMIYDPDVLAVEEATAKSQPAIPAVLPFFHIFGFNAVMLNLMGRGSKLITFTNFNPELFLKTIVQQNVEHLYIVPPMVLFLGKHPAVTPEHLQSIKGIICGAAPLSQSDALAVLNKNKDIIFRQGYGLTETNGGVTVGKKTDTNHSAVGHVFGSCEIKIADLQTQEALGPGEEGEIWVRGPMLMQGYFKNDKATKEVITEDGWYKTGDIGKYDENQYLYVTDRLKELIKVKGFQVPPAEIETILRTHPKIMDCAVVGIPDPVTGEAPKAFVVTQKGATLLPGEVTQYVNDKVAAFKNIKEVQFVEEIPKNPAGKIMRKTLKEKYCK</sequence>
<dbReference type="InterPro" id="IPR000873">
    <property type="entry name" value="AMP-dep_synth/lig_dom"/>
</dbReference>
<dbReference type="PROSITE" id="PS00455">
    <property type="entry name" value="AMP_BINDING"/>
    <property type="match status" value="1"/>
</dbReference>
<evidence type="ECO:0000256" key="11">
    <source>
        <dbReference type="ARBA" id="ARBA00023262"/>
    </source>
</evidence>
<evidence type="ECO:0000256" key="3">
    <source>
        <dbReference type="ARBA" id="ARBA00012532"/>
    </source>
</evidence>
<dbReference type="InterPro" id="IPR045851">
    <property type="entry name" value="AMP-bd_C_sf"/>
</dbReference>
<comment type="catalytic activity">
    <reaction evidence="12">
        <text>firefly D-luciferin + ATP + O2 = firefly oxyluciferin + hnu + AMP + CO2 + diphosphate</text>
        <dbReference type="Rhea" id="RHEA:10732"/>
        <dbReference type="ChEBI" id="CHEBI:15379"/>
        <dbReference type="ChEBI" id="CHEBI:16526"/>
        <dbReference type="ChEBI" id="CHEBI:16792"/>
        <dbReference type="ChEBI" id="CHEBI:30212"/>
        <dbReference type="ChEBI" id="CHEBI:30616"/>
        <dbReference type="ChEBI" id="CHEBI:33019"/>
        <dbReference type="ChEBI" id="CHEBI:58038"/>
        <dbReference type="ChEBI" id="CHEBI:456215"/>
        <dbReference type="EC" id="1.13.12.7"/>
    </reaction>
</comment>
<evidence type="ECO:0000256" key="1">
    <source>
        <dbReference type="ARBA" id="ARBA00004275"/>
    </source>
</evidence>
<keyword evidence="10" id="KW-0455">Luminescence</keyword>
<evidence type="ECO:0000256" key="12">
    <source>
        <dbReference type="ARBA" id="ARBA00048497"/>
    </source>
</evidence>
<dbReference type="GO" id="GO:0004467">
    <property type="term" value="F:long-chain fatty acid-CoA ligase activity"/>
    <property type="evidence" value="ECO:0007669"/>
    <property type="project" value="TreeGrafter"/>
</dbReference>
<dbReference type="Gene3D" id="3.40.50.12780">
    <property type="entry name" value="N-terminal domain of ligase-like"/>
    <property type="match status" value="1"/>
</dbReference>
<evidence type="ECO:0000256" key="8">
    <source>
        <dbReference type="ARBA" id="ARBA00023033"/>
    </source>
</evidence>
<dbReference type="CDD" id="cd05911">
    <property type="entry name" value="Firefly_Luc_like"/>
    <property type="match status" value="1"/>
</dbReference>
<keyword evidence="8" id="KW-0503">Monooxygenase</keyword>
<evidence type="ECO:0000256" key="9">
    <source>
        <dbReference type="ARBA" id="ARBA00023140"/>
    </source>
</evidence>
<reference evidence="15 16" key="1">
    <citation type="submission" date="2023-11" db="EMBL/GenBank/DDBJ databases">
        <authorList>
            <person name="Hedman E."/>
            <person name="Englund M."/>
            <person name="Stromberg M."/>
            <person name="Nyberg Akerstrom W."/>
            <person name="Nylinder S."/>
            <person name="Jareborg N."/>
            <person name="Kallberg Y."/>
            <person name="Kronander E."/>
        </authorList>
    </citation>
    <scope>NUCLEOTIDE SEQUENCE [LARGE SCALE GENOMIC DNA]</scope>
</reference>
<comment type="subcellular location">
    <subcellularLocation>
        <location evidence="1">Peroxisome</location>
    </subcellularLocation>
</comment>
<dbReference type="GO" id="GO:0046949">
    <property type="term" value="P:fatty-acyl-CoA biosynthetic process"/>
    <property type="evidence" value="ECO:0007669"/>
    <property type="project" value="TreeGrafter"/>
</dbReference>
<evidence type="ECO:0000256" key="7">
    <source>
        <dbReference type="ARBA" id="ARBA00023002"/>
    </source>
</evidence>
<dbReference type="SUPFAM" id="SSF56801">
    <property type="entry name" value="Acetyl-CoA synthetase-like"/>
    <property type="match status" value="1"/>
</dbReference>
<evidence type="ECO:0000313" key="15">
    <source>
        <dbReference type="EMBL" id="CAK1582581.1"/>
    </source>
</evidence>
<name>A0AAV1KHQ3_9NEOP</name>
<keyword evidence="5" id="KW-0547">Nucleotide-binding</keyword>
<protein>
    <recommendedName>
        <fullName evidence="4">Luciferin 4-monooxygenase</fullName>
        <ecNumber evidence="3">1.13.12.7</ecNumber>
    </recommendedName>
</protein>
<evidence type="ECO:0000313" key="16">
    <source>
        <dbReference type="Proteomes" id="UP001314205"/>
    </source>
</evidence>
<evidence type="ECO:0000256" key="2">
    <source>
        <dbReference type="ARBA" id="ARBA00006432"/>
    </source>
</evidence>
<dbReference type="AlphaFoldDB" id="A0AAV1KHQ3"/>
<keyword evidence="6" id="KW-0067">ATP-binding</keyword>
<dbReference type="Gene3D" id="3.30.300.30">
    <property type="match status" value="1"/>
</dbReference>
<dbReference type="InterPro" id="IPR042099">
    <property type="entry name" value="ANL_N_sf"/>
</dbReference>
<evidence type="ECO:0000256" key="10">
    <source>
        <dbReference type="ARBA" id="ARBA00023223"/>
    </source>
</evidence>
<comment type="caution">
    <text evidence="15">The sequence shown here is derived from an EMBL/GenBank/DDBJ whole genome shotgun (WGS) entry which is preliminary data.</text>
</comment>
<dbReference type="EMBL" id="CAVLGL010000046">
    <property type="protein sequence ID" value="CAK1582581.1"/>
    <property type="molecule type" value="Genomic_DNA"/>
</dbReference>
<gene>
    <name evidence="15" type="ORF">PARMNEM_LOCUS4089</name>
</gene>
<dbReference type="FunFam" id="3.30.300.30:FF:000007">
    <property type="entry name" value="4-coumarate--CoA ligase 2"/>
    <property type="match status" value="1"/>
</dbReference>
<feature type="domain" description="AMP-dependent synthetase/ligase" evidence="13">
    <location>
        <begin position="57"/>
        <end position="430"/>
    </location>
</feature>
<dbReference type="Proteomes" id="UP001314205">
    <property type="component" value="Unassembled WGS sequence"/>
</dbReference>
<dbReference type="FunFam" id="3.40.50.12780:FF:000003">
    <property type="entry name" value="Long-chain-fatty-acid--CoA ligase FadD"/>
    <property type="match status" value="1"/>
</dbReference>
<dbReference type="Pfam" id="PF13193">
    <property type="entry name" value="AMP-binding_C"/>
    <property type="match status" value="1"/>
</dbReference>
<feature type="domain" description="AMP-binding enzyme C-terminal" evidence="14">
    <location>
        <begin position="481"/>
        <end position="556"/>
    </location>
</feature>
<dbReference type="Pfam" id="PF00501">
    <property type="entry name" value="AMP-binding"/>
    <property type="match status" value="1"/>
</dbReference>
<dbReference type="PANTHER" id="PTHR24096:SF422">
    <property type="entry name" value="BCDNA.GH02901"/>
    <property type="match status" value="1"/>
</dbReference>
<keyword evidence="9" id="KW-0576">Peroxisome</keyword>